<name>A0A3A3H7F8_PANTH</name>
<evidence type="ECO:0000313" key="2">
    <source>
        <dbReference type="EMBL" id="RJG25966.1"/>
    </source>
</evidence>
<sequence>MSKKLQKNGLWESSRMMLPQHKEALLNRRLDLDQPAQPAPPVPPSPPKREELELMKNYVMLSHLQTMVTRKIRDIERSSETLKSLYSQAAQILAQHIDRDLSKAGRAMLDKNIHLFTGEHDGQAITYPYTCRGHEGSFLITREYMRADMSKRLGRYTDHLVAALRNSSIRA</sequence>
<evidence type="ECO:0000256" key="1">
    <source>
        <dbReference type="SAM" id="MobiDB-lite"/>
    </source>
</evidence>
<feature type="compositionally biased region" description="Basic and acidic residues" evidence="1">
    <location>
        <begin position="22"/>
        <end position="32"/>
    </location>
</feature>
<dbReference type="AlphaFoldDB" id="A0A3A3H7F8"/>
<organism evidence="2 3">
    <name type="scientific">Paenibacillus thiaminolyticus</name>
    <name type="common">Bacillus thiaminolyticus</name>
    <dbReference type="NCBI Taxonomy" id="49283"/>
    <lineage>
        <taxon>Bacteria</taxon>
        <taxon>Bacillati</taxon>
        <taxon>Bacillota</taxon>
        <taxon>Bacilli</taxon>
        <taxon>Bacillales</taxon>
        <taxon>Paenibacillaceae</taxon>
        <taxon>Paenibacillus</taxon>
    </lineage>
</organism>
<feature type="compositionally biased region" description="Pro residues" evidence="1">
    <location>
        <begin position="37"/>
        <end position="46"/>
    </location>
</feature>
<proteinExistence type="predicted"/>
<dbReference type="Pfam" id="PF26325">
    <property type="entry name" value="YhjD"/>
    <property type="match status" value="1"/>
</dbReference>
<dbReference type="Proteomes" id="UP000266177">
    <property type="component" value="Unassembled WGS sequence"/>
</dbReference>
<evidence type="ECO:0000313" key="3">
    <source>
        <dbReference type="Proteomes" id="UP000266177"/>
    </source>
</evidence>
<comment type="caution">
    <text evidence="2">The sequence shown here is derived from an EMBL/GenBank/DDBJ whole genome shotgun (WGS) entry which is preliminary data.</text>
</comment>
<dbReference type="RefSeq" id="WP_119790902.1">
    <property type="nucleotide sequence ID" value="NZ_QYZD01000002.1"/>
</dbReference>
<dbReference type="OrthoDB" id="2644100at2"/>
<dbReference type="InterPro" id="IPR058600">
    <property type="entry name" value="YhjD-like"/>
</dbReference>
<dbReference type="EMBL" id="QYZD01000002">
    <property type="protein sequence ID" value="RJG25966.1"/>
    <property type="molecule type" value="Genomic_DNA"/>
</dbReference>
<feature type="region of interest" description="Disordered" evidence="1">
    <location>
        <begin position="22"/>
        <end position="49"/>
    </location>
</feature>
<gene>
    <name evidence="2" type="ORF">DQX05_03445</name>
</gene>
<accession>A0A3A3H7F8</accession>
<reference evidence="2 3" key="1">
    <citation type="submission" date="2018-09" db="EMBL/GenBank/DDBJ databases">
        <title>Paenibacillus SK2017-BO5.</title>
        <authorList>
            <person name="Piskunova J.V."/>
            <person name="Dubiley S.A."/>
            <person name="Severinov K.V."/>
        </authorList>
    </citation>
    <scope>NUCLEOTIDE SEQUENCE [LARGE SCALE GENOMIC DNA]</scope>
    <source>
        <strain evidence="2 3">BO5</strain>
    </source>
</reference>
<protein>
    <submittedName>
        <fullName evidence="2">Uncharacterized protein</fullName>
    </submittedName>
</protein>